<evidence type="ECO:0000256" key="7">
    <source>
        <dbReference type="ARBA" id="ARBA00022832"/>
    </source>
</evidence>
<dbReference type="STRING" id="526218.Sterm_2461"/>
<keyword evidence="7" id="KW-0276">Fatty acid metabolism</keyword>
<dbReference type="PANTHER" id="PTHR11712:SF336">
    <property type="entry name" value="3-OXOACYL-[ACYL-CARRIER-PROTEIN] SYNTHASE, MITOCHONDRIAL"/>
    <property type="match status" value="1"/>
</dbReference>
<dbReference type="NCBIfam" id="TIGR03150">
    <property type="entry name" value="fabF"/>
    <property type="match status" value="1"/>
</dbReference>
<dbReference type="PIRSF" id="PIRSF000447">
    <property type="entry name" value="KAS_II"/>
    <property type="match status" value="1"/>
</dbReference>
<dbReference type="PROSITE" id="PS52004">
    <property type="entry name" value="KS3_2"/>
    <property type="match status" value="1"/>
</dbReference>
<dbReference type="SMART" id="SM00825">
    <property type="entry name" value="PKS_KS"/>
    <property type="match status" value="1"/>
</dbReference>
<dbReference type="AlphaFoldDB" id="D1ALH1"/>
<evidence type="ECO:0000256" key="10">
    <source>
        <dbReference type="ARBA" id="ARBA00023315"/>
    </source>
</evidence>
<dbReference type="GO" id="GO:0004315">
    <property type="term" value="F:3-oxoacyl-[acyl-carrier-protein] synthase activity"/>
    <property type="evidence" value="ECO:0007669"/>
    <property type="project" value="UniProtKB-UniRule"/>
</dbReference>
<sequence length="411" mass="43355">MRRVVITGVGLITALGTGTEKTWKSLLDGDCGINTIESFDTSDQSVHIAGEVRDFNPEDYIQKKELKKLGRFSQFAIAASKMALDDAKLDINESNATRVGVIIGSGIGALEVIETEIGKMIEKGPKRISPFYIPAVITNMASGNVSIYTGAKGPNKAIVTACASGTHSIGDAFQTILLGKADAIIAGGSEATITRSGIGGFASIKALSNNPDPKKASRPFSADRDGFVMGEGAGILIVEELEHALKRGAKIYAEIVGYGETGDAYHMTAPEESGNGAARAMQMAMEQGNINPNEVDYINAHGTSTPLNDKIETRAIKTVFGDHAKELAVSSTKGAVGHLLGGAGGVEAGFLALAIHEGVMPPTVNYDNPDPDCDLYYVPNKSEKKEIRYGLSNTLGFGGHNAVVAFKKYEK</sequence>
<dbReference type="NCBIfam" id="NF005589">
    <property type="entry name" value="PRK07314.1"/>
    <property type="match status" value="1"/>
</dbReference>
<keyword evidence="16" id="KW-1185">Reference proteome</keyword>
<dbReference type="Gene3D" id="3.40.47.10">
    <property type="match status" value="1"/>
</dbReference>
<evidence type="ECO:0000256" key="9">
    <source>
        <dbReference type="ARBA" id="ARBA00023160"/>
    </source>
</evidence>
<dbReference type="PROSITE" id="PS00606">
    <property type="entry name" value="KS3_1"/>
    <property type="match status" value="1"/>
</dbReference>
<dbReference type="Pfam" id="PF00109">
    <property type="entry name" value="ketoacyl-synt"/>
    <property type="match status" value="1"/>
</dbReference>
<evidence type="ECO:0000256" key="11">
    <source>
        <dbReference type="PIRNR" id="PIRNR000447"/>
    </source>
</evidence>
<dbReference type="PANTHER" id="PTHR11712">
    <property type="entry name" value="POLYKETIDE SYNTHASE-RELATED"/>
    <property type="match status" value="1"/>
</dbReference>
<evidence type="ECO:0000256" key="12">
    <source>
        <dbReference type="PIRSR" id="PIRSR000447-1"/>
    </source>
</evidence>
<dbReference type="Pfam" id="PF02801">
    <property type="entry name" value="Ketoacyl-synt_C"/>
    <property type="match status" value="1"/>
</dbReference>
<dbReference type="EC" id="2.3.1.179" evidence="3 11"/>
<dbReference type="InterPro" id="IPR014031">
    <property type="entry name" value="Ketoacyl_synth_C"/>
</dbReference>
<dbReference type="HOGENOM" id="CLU_000022_69_2_0"/>
<dbReference type="CDD" id="cd00834">
    <property type="entry name" value="KAS_I_II"/>
    <property type="match status" value="1"/>
</dbReference>
<protein>
    <recommendedName>
        <fullName evidence="4 11">3-oxoacyl-[acyl-carrier-protein] synthase 2</fullName>
        <ecNumber evidence="3 11">2.3.1.179</ecNumber>
    </recommendedName>
</protein>
<dbReference type="KEGG" id="str:Sterm_2461"/>
<feature type="active site" description="For beta-ketoacyl synthase activity" evidence="12">
    <location>
        <position position="162"/>
    </location>
</feature>
<dbReference type="eggNOG" id="COG0304">
    <property type="taxonomic scope" value="Bacteria"/>
</dbReference>
<name>D1ALH1_SEBTE</name>
<dbReference type="SUPFAM" id="SSF53901">
    <property type="entry name" value="Thiolase-like"/>
    <property type="match status" value="2"/>
</dbReference>
<reference evidence="15 16" key="2">
    <citation type="journal article" date="2010" name="Stand. Genomic Sci.">
        <title>Complete genome sequence of Sebaldella termitidis type strain (NCTC 11300).</title>
        <authorList>
            <person name="Harmon-Smith M."/>
            <person name="Celia L."/>
            <person name="Chertkov O."/>
            <person name="Lapidus A."/>
            <person name="Copeland A."/>
            <person name="Glavina Del Rio T."/>
            <person name="Nolan M."/>
            <person name="Lucas S."/>
            <person name="Tice H."/>
            <person name="Cheng J.F."/>
            <person name="Han C."/>
            <person name="Detter J.C."/>
            <person name="Bruce D."/>
            <person name="Goodwin L."/>
            <person name="Pitluck S."/>
            <person name="Pati A."/>
            <person name="Liolios K."/>
            <person name="Ivanova N."/>
            <person name="Mavromatis K."/>
            <person name="Mikhailova N."/>
            <person name="Chen A."/>
            <person name="Palaniappan K."/>
            <person name="Land M."/>
            <person name="Hauser L."/>
            <person name="Chang Y.J."/>
            <person name="Jeffries C.D."/>
            <person name="Brettin T."/>
            <person name="Goker M."/>
            <person name="Beck B."/>
            <person name="Bristow J."/>
            <person name="Eisen J.A."/>
            <person name="Markowitz V."/>
            <person name="Hugenholtz P."/>
            <person name="Kyrpides N.C."/>
            <person name="Klenk H.P."/>
            <person name="Chen F."/>
        </authorList>
    </citation>
    <scope>NUCLEOTIDE SEQUENCE [LARGE SCALE GENOMIC DNA]</scope>
    <source>
        <strain evidence="16">ATCC 33386 / NCTC 11300</strain>
    </source>
</reference>
<keyword evidence="8" id="KW-0443">Lipid metabolism</keyword>
<gene>
    <name evidence="15" type="ordered locus">Sterm_2461</name>
</gene>
<evidence type="ECO:0000256" key="4">
    <source>
        <dbReference type="ARBA" id="ARBA00014657"/>
    </source>
</evidence>
<comment type="pathway">
    <text evidence="1 11">Lipid metabolism; fatty acid biosynthesis.</text>
</comment>
<comment type="similarity">
    <text evidence="2 11 13">Belongs to the thiolase-like superfamily. Beta-ketoacyl-ACP synthases family.</text>
</comment>
<evidence type="ECO:0000256" key="8">
    <source>
        <dbReference type="ARBA" id="ARBA00023098"/>
    </source>
</evidence>
<dbReference type="InterPro" id="IPR014030">
    <property type="entry name" value="Ketoacyl_synth_N"/>
</dbReference>
<keyword evidence="6 11" id="KW-0808">Transferase</keyword>
<reference evidence="16" key="1">
    <citation type="submission" date="2009-09" db="EMBL/GenBank/DDBJ databases">
        <title>The complete chromosome of Sebaldella termitidis ATCC 33386.</title>
        <authorList>
            <consortium name="US DOE Joint Genome Institute (JGI-PGF)"/>
            <person name="Lucas S."/>
            <person name="Copeland A."/>
            <person name="Lapidus A."/>
            <person name="Glavina del Rio T."/>
            <person name="Dalin E."/>
            <person name="Tice H."/>
            <person name="Bruce D."/>
            <person name="Goodwin L."/>
            <person name="Pitluck S."/>
            <person name="Kyrpides N."/>
            <person name="Mavromatis K."/>
            <person name="Ivanova N."/>
            <person name="Mikhailova N."/>
            <person name="Sims D."/>
            <person name="Meincke L."/>
            <person name="Brettin T."/>
            <person name="Detter J.C."/>
            <person name="Han C."/>
            <person name="Larimer F."/>
            <person name="Land M."/>
            <person name="Hauser L."/>
            <person name="Markowitz V."/>
            <person name="Cheng J.F."/>
            <person name="Hugenholtz P."/>
            <person name="Woyke T."/>
            <person name="Wu D."/>
            <person name="Eisen J.A."/>
        </authorList>
    </citation>
    <scope>NUCLEOTIDE SEQUENCE [LARGE SCALE GENOMIC DNA]</scope>
    <source>
        <strain evidence="16">ATCC 33386 / NCTC 11300</strain>
    </source>
</reference>
<dbReference type="InterPro" id="IPR018201">
    <property type="entry name" value="Ketoacyl_synth_AS"/>
</dbReference>
<accession>D1ALH1</accession>
<evidence type="ECO:0000256" key="2">
    <source>
        <dbReference type="ARBA" id="ARBA00008467"/>
    </source>
</evidence>
<comment type="catalytic activity">
    <reaction evidence="11">
        <text>(9Z)-hexadecenoyl-[ACP] + malonyl-[ACP] + H(+) = 3-oxo-(11Z)-octadecenoyl-[ACP] + holo-[ACP] + CO2</text>
        <dbReference type="Rhea" id="RHEA:55040"/>
        <dbReference type="Rhea" id="RHEA-COMP:9623"/>
        <dbReference type="Rhea" id="RHEA-COMP:9685"/>
        <dbReference type="Rhea" id="RHEA-COMP:10800"/>
        <dbReference type="Rhea" id="RHEA-COMP:14074"/>
        <dbReference type="ChEBI" id="CHEBI:15378"/>
        <dbReference type="ChEBI" id="CHEBI:16526"/>
        <dbReference type="ChEBI" id="CHEBI:64479"/>
        <dbReference type="ChEBI" id="CHEBI:78449"/>
        <dbReference type="ChEBI" id="CHEBI:83989"/>
        <dbReference type="ChEBI" id="CHEBI:138538"/>
        <dbReference type="EC" id="2.3.1.179"/>
    </reaction>
</comment>
<dbReference type="NCBIfam" id="NF004970">
    <property type="entry name" value="PRK06333.1"/>
    <property type="match status" value="1"/>
</dbReference>
<evidence type="ECO:0000256" key="13">
    <source>
        <dbReference type="RuleBase" id="RU003694"/>
    </source>
</evidence>
<evidence type="ECO:0000313" key="16">
    <source>
        <dbReference type="Proteomes" id="UP000000845"/>
    </source>
</evidence>
<keyword evidence="10 11" id="KW-0012">Acyltransferase</keyword>
<evidence type="ECO:0000256" key="3">
    <source>
        <dbReference type="ARBA" id="ARBA00012356"/>
    </source>
</evidence>
<organism evidence="15 16">
    <name type="scientific">Sebaldella termitidis (strain ATCC 33386 / NCTC 11300)</name>
    <dbReference type="NCBI Taxonomy" id="526218"/>
    <lineage>
        <taxon>Bacteria</taxon>
        <taxon>Fusobacteriati</taxon>
        <taxon>Fusobacteriota</taxon>
        <taxon>Fusobacteriia</taxon>
        <taxon>Fusobacteriales</taxon>
        <taxon>Leptotrichiaceae</taxon>
        <taxon>Sebaldella</taxon>
    </lineage>
</organism>
<dbReference type="InterPro" id="IPR017568">
    <property type="entry name" value="3-oxoacyl-ACP_synth-2"/>
</dbReference>
<evidence type="ECO:0000256" key="6">
    <source>
        <dbReference type="ARBA" id="ARBA00022679"/>
    </source>
</evidence>
<dbReference type="GO" id="GO:0005829">
    <property type="term" value="C:cytosol"/>
    <property type="evidence" value="ECO:0007669"/>
    <property type="project" value="TreeGrafter"/>
</dbReference>
<comment type="catalytic activity">
    <reaction evidence="11">
        <text>a fatty acyl-[ACP] + malonyl-[ACP] + H(+) = a 3-oxoacyl-[ACP] + holo-[ACP] + CO2</text>
        <dbReference type="Rhea" id="RHEA:22836"/>
        <dbReference type="Rhea" id="RHEA-COMP:9623"/>
        <dbReference type="Rhea" id="RHEA-COMP:9685"/>
        <dbReference type="Rhea" id="RHEA-COMP:9916"/>
        <dbReference type="Rhea" id="RHEA-COMP:14125"/>
        <dbReference type="ChEBI" id="CHEBI:15378"/>
        <dbReference type="ChEBI" id="CHEBI:16526"/>
        <dbReference type="ChEBI" id="CHEBI:64479"/>
        <dbReference type="ChEBI" id="CHEBI:78449"/>
        <dbReference type="ChEBI" id="CHEBI:78776"/>
        <dbReference type="ChEBI" id="CHEBI:138651"/>
    </reaction>
</comment>
<dbReference type="Proteomes" id="UP000000845">
    <property type="component" value="Chromosome"/>
</dbReference>
<dbReference type="InterPro" id="IPR000794">
    <property type="entry name" value="Beta-ketoacyl_synthase"/>
</dbReference>
<proteinExistence type="inferred from homology"/>
<dbReference type="EMBL" id="CP001739">
    <property type="protein sequence ID" value="ACZ09314.1"/>
    <property type="molecule type" value="Genomic_DNA"/>
</dbReference>
<evidence type="ECO:0000256" key="1">
    <source>
        <dbReference type="ARBA" id="ARBA00005194"/>
    </source>
</evidence>
<comment type="function">
    <text evidence="11">Involved in the type II fatty acid elongation cycle. Catalyzes the elongation of a wide range of acyl-ACP by the addition of two carbons from malonyl-ACP to an acyl acceptor. Can efficiently catalyze the conversion of palmitoleoyl-ACP (cis-hexadec-9-enoyl-ACP) to cis-vaccenoyl-ACP (cis-octadec-11-enoyl-ACP), an essential step in the thermal regulation of fatty acid composition.</text>
</comment>
<dbReference type="GO" id="GO:0006633">
    <property type="term" value="P:fatty acid biosynthetic process"/>
    <property type="evidence" value="ECO:0007669"/>
    <property type="project" value="UniProtKB-UniRule"/>
</dbReference>
<dbReference type="InterPro" id="IPR016039">
    <property type="entry name" value="Thiolase-like"/>
</dbReference>
<dbReference type="UniPathway" id="UPA00094"/>
<evidence type="ECO:0000256" key="5">
    <source>
        <dbReference type="ARBA" id="ARBA00022516"/>
    </source>
</evidence>
<feature type="domain" description="Ketosynthase family 3 (KS3)" evidence="14">
    <location>
        <begin position="1"/>
        <end position="408"/>
    </location>
</feature>
<evidence type="ECO:0000259" key="14">
    <source>
        <dbReference type="PROSITE" id="PS52004"/>
    </source>
</evidence>
<dbReference type="InterPro" id="IPR020841">
    <property type="entry name" value="PKS_Beta-ketoAc_synthase_dom"/>
</dbReference>
<dbReference type="RefSeq" id="WP_012861908.1">
    <property type="nucleotide sequence ID" value="NC_013517.1"/>
</dbReference>
<evidence type="ECO:0000313" key="15">
    <source>
        <dbReference type="EMBL" id="ACZ09314.1"/>
    </source>
</evidence>
<keyword evidence="5 11" id="KW-0444">Lipid biosynthesis</keyword>
<keyword evidence="9 11" id="KW-0275">Fatty acid biosynthesis</keyword>
<dbReference type="FunFam" id="3.40.47.10:FF:000009">
    <property type="entry name" value="3-oxoacyl-[acyl-carrier-protein] synthase 2"/>
    <property type="match status" value="1"/>
</dbReference>